<name>A0A380EAJ5_STAAU</name>
<gene>
    <name evidence="2" type="ORF">NCTC10702_00228</name>
</gene>
<reference evidence="2 3" key="1">
    <citation type="submission" date="2018-06" db="EMBL/GenBank/DDBJ databases">
        <authorList>
            <consortium name="Pathogen Informatics"/>
            <person name="Doyle S."/>
        </authorList>
    </citation>
    <scope>NUCLEOTIDE SEQUENCE [LARGE SCALE GENOMIC DNA]</scope>
    <source>
        <strain evidence="2 3">NCTC10702</strain>
    </source>
</reference>
<keyword evidence="1" id="KW-0472">Membrane</keyword>
<keyword evidence="1" id="KW-0812">Transmembrane</keyword>
<feature type="transmembrane region" description="Helical" evidence="1">
    <location>
        <begin position="6"/>
        <end position="29"/>
    </location>
</feature>
<evidence type="ECO:0000256" key="1">
    <source>
        <dbReference type="SAM" id="Phobius"/>
    </source>
</evidence>
<organism evidence="2 3">
    <name type="scientific">Staphylococcus aureus</name>
    <dbReference type="NCBI Taxonomy" id="1280"/>
    <lineage>
        <taxon>Bacteria</taxon>
        <taxon>Bacillati</taxon>
        <taxon>Bacillota</taxon>
        <taxon>Bacilli</taxon>
        <taxon>Bacillales</taxon>
        <taxon>Staphylococcaceae</taxon>
        <taxon>Staphylococcus</taxon>
    </lineage>
</organism>
<proteinExistence type="predicted"/>
<dbReference type="AlphaFoldDB" id="A0A380EAJ5"/>
<dbReference type="Proteomes" id="UP000254116">
    <property type="component" value="Unassembled WGS sequence"/>
</dbReference>
<keyword evidence="1" id="KW-1133">Transmembrane helix</keyword>
<protein>
    <submittedName>
        <fullName evidence="2">Membrane spanning protein</fullName>
    </submittedName>
</protein>
<sequence length="94" mass="10620">MLISLVIPVFALLVIGGIIWMIIEGIVHISKKNKAIDNFFNQVNKVSETYKFATTFLFLILATAGISQFYLYYIVSAFLFGLSYLPLALQVSFF</sequence>
<dbReference type="EMBL" id="UHBY01000003">
    <property type="protein sequence ID" value="SUL30499.1"/>
    <property type="molecule type" value="Genomic_DNA"/>
</dbReference>
<evidence type="ECO:0000313" key="2">
    <source>
        <dbReference type="EMBL" id="SUL30499.1"/>
    </source>
</evidence>
<evidence type="ECO:0000313" key="3">
    <source>
        <dbReference type="Proteomes" id="UP000254116"/>
    </source>
</evidence>
<accession>A0A380EAJ5</accession>